<evidence type="ECO:0000259" key="10">
    <source>
        <dbReference type="Pfam" id="PF00155"/>
    </source>
</evidence>
<dbReference type="InterPro" id="IPR015421">
    <property type="entry name" value="PyrdxlP-dep_Trfase_major"/>
</dbReference>
<dbReference type="Gene3D" id="3.90.1150.10">
    <property type="entry name" value="Aspartate Aminotransferase, domain 1"/>
    <property type="match status" value="1"/>
</dbReference>
<evidence type="ECO:0000256" key="9">
    <source>
        <dbReference type="ARBA" id="ARBA00048531"/>
    </source>
</evidence>
<keyword evidence="5" id="KW-0169">Cobalamin biosynthesis</keyword>
<dbReference type="NCBIfam" id="TIGR01140">
    <property type="entry name" value="L_thr_O3P_dcar"/>
    <property type="match status" value="1"/>
</dbReference>
<evidence type="ECO:0000256" key="5">
    <source>
        <dbReference type="ARBA" id="ARBA00022573"/>
    </source>
</evidence>
<dbReference type="PANTHER" id="PTHR42885">
    <property type="entry name" value="HISTIDINOL-PHOSPHATE AMINOTRANSFERASE-RELATED"/>
    <property type="match status" value="1"/>
</dbReference>
<comment type="catalytic activity">
    <reaction evidence="9">
        <text>O-phospho-L-threonine + H(+) = (R)-1-aminopropan-2-yl phosphate + CO2</text>
        <dbReference type="Rhea" id="RHEA:11492"/>
        <dbReference type="ChEBI" id="CHEBI:15378"/>
        <dbReference type="ChEBI" id="CHEBI:16526"/>
        <dbReference type="ChEBI" id="CHEBI:58563"/>
        <dbReference type="ChEBI" id="CHEBI:58675"/>
        <dbReference type="EC" id="4.1.1.81"/>
    </reaction>
</comment>
<feature type="domain" description="Aminotransferase class I/classII large" evidence="10">
    <location>
        <begin position="71"/>
        <end position="325"/>
    </location>
</feature>
<dbReference type="RefSeq" id="WP_109369278.1">
    <property type="nucleotide sequence ID" value="NZ_OOFM01000005.1"/>
</dbReference>
<keyword evidence="6" id="KW-0663">Pyridoxal phosphate</keyword>
<evidence type="ECO:0000256" key="7">
    <source>
        <dbReference type="ARBA" id="ARBA00023239"/>
    </source>
</evidence>
<proteinExistence type="predicted"/>
<evidence type="ECO:0000313" key="12">
    <source>
        <dbReference type="Proteomes" id="UP000246073"/>
    </source>
</evidence>
<dbReference type="GO" id="GO:0009236">
    <property type="term" value="P:cobalamin biosynthetic process"/>
    <property type="evidence" value="ECO:0007669"/>
    <property type="project" value="UniProtKB-UniPathway"/>
</dbReference>
<dbReference type="AlphaFoldDB" id="A0A2P9HNP1"/>
<dbReference type="SUPFAM" id="SSF53383">
    <property type="entry name" value="PLP-dependent transferases"/>
    <property type="match status" value="1"/>
</dbReference>
<comment type="pathway">
    <text evidence="3">Cofactor biosynthesis; adenosylcobalamin biosynthesis.</text>
</comment>
<dbReference type="UniPathway" id="UPA00148"/>
<evidence type="ECO:0000313" key="11">
    <source>
        <dbReference type="EMBL" id="SPL65702.1"/>
    </source>
</evidence>
<comment type="function">
    <text evidence="2">Decarboxylates L-threonine-O-3-phosphate to yield (R)-1-amino-2-propanol O-2-phosphate, the precursor for the linkage between the nucleotide loop and the corrin ring in cobalamin.</text>
</comment>
<dbReference type="EC" id="4.1.1.81" evidence="4"/>
<evidence type="ECO:0000256" key="1">
    <source>
        <dbReference type="ARBA" id="ARBA00001933"/>
    </source>
</evidence>
<dbReference type="GO" id="GO:0048472">
    <property type="term" value="F:threonine-phosphate decarboxylase activity"/>
    <property type="evidence" value="ECO:0007669"/>
    <property type="project" value="UniProtKB-EC"/>
</dbReference>
<dbReference type="InterPro" id="IPR005860">
    <property type="entry name" value="CobD"/>
</dbReference>
<keyword evidence="7 11" id="KW-0456">Lyase</keyword>
<evidence type="ECO:0000256" key="2">
    <source>
        <dbReference type="ARBA" id="ARBA00003444"/>
    </source>
</evidence>
<dbReference type="CDD" id="cd00609">
    <property type="entry name" value="AAT_like"/>
    <property type="match status" value="1"/>
</dbReference>
<dbReference type="EMBL" id="OOFM01000005">
    <property type="protein sequence ID" value="SPL65702.1"/>
    <property type="molecule type" value="Genomic_DNA"/>
</dbReference>
<protein>
    <recommendedName>
        <fullName evidence="4">threonine-phosphate decarboxylase</fullName>
        <ecNumber evidence="4">4.1.1.81</ecNumber>
    </recommendedName>
    <alternativeName>
        <fullName evidence="8">L-threonine-O-3-phosphate decarboxylase</fullName>
    </alternativeName>
</protein>
<dbReference type="InterPro" id="IPR015424">
    <property type="entry name" value="PyrdxlP-dep_Trfase"/>
</dbReference>
<dbReference type="Pfam" id="PF00155">
    <property type="entry name" value="Aminotran_1_2"/>
    <property type="match status" value="1"/>
</dbReference>
<dbReference type="InterPro" id="IPR015422">
    <property type="entry name" value="PyrdxlP-dep_Trfase_small"/>
</dbReference>
<name>A0A2P9HNP1_9HYPH</name>
<evidence type="ECO:0000256" key="8">
    <source>
        <dbReference type="ARBA" id="ARBA00029996"/>
    </source>
</evidence>
<dbReference type="Proteomes" id="UP000246073">
    <property type="component" value="Unassembled WGS sequence"/>
</dbReference>
<evidence type="ECO:0000256" key="4">
    <source>
        <dbReference type="ARBA" id="ARBA00012285"/>
    </source>
</evidence>
<dbReference type="Gene3D" id="3.40.640.10">
    <property type="entry name" value="Type I PLP-dependent aspartate aminotransferase-like (Major domain)"/>
    <property type="match status" value="1"/>
</dbReference>
<reference evidence="12" key="1">
    <citation type="submission" date="2017-12" db="EMBL/GenBank/DDBJ databases">
        <authorList>
            <person name="Diaz M."/>
        </authorList>
    </citation>
    <scope>NUCLEOTIDE SEQUENCE [LARGE SCALE GENOMIC DNA]</scope>
    <source>
        <strain evidence="12">FI11154</strain>
    </source>
</reference>
<dbReference type="PANTHER" id="PTHR42885:SF1">
    <property type="entry name" value="THREONINE-PHOSPHATE DECARBOXYLASE"/>
    <property type="match status" value="1"/>
</dbReference>
<gene>
    <name evidence="11" type="ORF">OHAE_1569</name>
</gene>
<accession>A0A2P9HNP1</accession>
<evidence type="ECO:0000256" key="6">
    <source>
        <dbReference type="ARBA" id="ARBA00022898"/>
    </source>
</evidence>
<evidence type="ECO:0000256" key="3">
    <source>
        <dbReference type="ARBA" id="ARBA00004953"/>
    </source>
</evidence>
<dbReference type="InterPro" id="IPR004839">
    <property type="entry name" value="Aminotransferase_I/II_large"/>
</dbReference>
<organism evidence="11 12">
    <name type="scientific">Ochrobactrum soli</name>
    <dbReference type="NCBI Taxonomy" id="2448455"/>
    <lineage>
        <taxon>Bacteria</taxon>
        <taxon>Pseudomonadati</taxon>
        <taxon>Pseudomonadota</taxon>
        <taxon>Alphaproteobacteria</taxon>
        <taxon>Hyphomicrobiales</taxon>
        <taxon>Brucellaceae</taxon>
        <taxon>Brucella/Ochrobactrum group</taxon>
        <taxon>Ochrobactrum</taxon>
    </lineage>
</organism>
<sequence length="337" mass="35814">MTSSIEHGGALDKAIARFGGTSGDWLDLSTGINPEHYPLPFISAEVWNRLPDEGLLRQTLELARNYYRIPAGAPIVAAPGTQALIQIIPTLAQPATVAVLTPTYQEHAASFAASGWQVAECAGIADIPDSATVAVIVNPNNPDGRVIAADELRALARTLGARGGFLVVDEAFADPHPEVSVAALASDEPLIVLKSFGKFFGLAGVRLGFAVAQARIVDTITRRLGPWAVPGPALVIASDAFAGGETLQAFRRRIDIRRRELSDVLARCGLWEVGGTALFSLVAHDNAHGLHGALCENHILVRKFAYAPHWLRIGLANDDADLARLEHALIQCLGKAA</sequence>
<dbReference type="GO" id="GO:0030170">
    <property type="term" value="F:pyridoxal phosphate binding"/>
    <property type="evidence" value="ECO:0007669"/>
    <property type="project" value="InterPro"/>
</dbReference>
<comment type="cofactor">
    <cofactor evidence="1">
        <name>pyridoxal 5'-phosphate</name>
        <dbReference type="ChEBI" id="CHEBI:597326"/>
    </cofactor>
</comment>